<dbReference type="Proteomes" id="UP001415857">
    <property type="component" value="Unassembled WGS sequence"/>
</dbReference>
<dbReference type="Pfam" id="PF13041">
    <property type="entry name" value="PPR_2"/>
    <property type="match status" value="1"/>
</dbReference>
<reference evidence="3 4" key="1">
    <citation type="journal article" date="2024" name="Plant J.">
        <title>Genome sequences and population genomics reveal climatic adaptation and genomic divergence between two closely related sweetgum species.</title>
        <authorList>
            <person name="Xu W.Q."/>
            <person name="Ren C.Q."/>
            <person name="Zhang X.Y."/>
            <person name="Comes H.P."/>
            <person name="Liu X.H."/>
            <person name="Li Y.G."/>
            <person name="Kettle C.J."/>
            <person name="Jalonen R."/>
            <person name="Gaisberger H."/>
            <person name="Ma Y.Z."/>
            <person name="Qiu Y.X."/>
        </authorList>
    </citation>
    <scope>NUCLEOTIDE SEQUENCE [LARGE SCALE GENOMIC DNA]</scope>
    <source>
        <strain evidence="3">Hangzhou</strain>
    </source>
</reference>
<name>A0AAP0RXK9_LIQFO</name>
<dbReference type="GO" id="GO:0003723">
    <property type="term" value="F:RNA binding"/>
    <property type="evidence" value="ECO:0007669"/>
    <property type="project" value="InterPro"/>
</dbReference>
<dbReference type="NCBIfam" id="TIGR00756">
    <property type="entry name" value="PPR"/>
    <property type="match status" value="4"/>
</dbReference>
<evidence type="ECO:0000313" key="4">
    <source>
        <dbReference type="Proteomes" id="UP001415857"/>
    </source>
</evidence>
<dbReference type="Pfam" id="PF01535">
    <property type="entry name" value="PPR"/>
    <property type="match status" value="5"/>
</dbReference>
<proteinExistence type="predicted"/>
<feature type="repeat" description="PPR" evidence="2">
    <location>
        <begin position="161"/>
        <end position="191"/>
    </location>
</feature>
<dbReference type="FunFam" id="1.25.40.10:FF:000436">
    <property type="entry name" value="Pentatricopeptide repeat-containing protein At5g39350 family"/>
    <property type="match status" value="1"/>
</dbReference>
<evidence type="ECO:0000256" key="1">
    <source>
        <dbReference type="ARBA" id="ARBA00022737"/>
    </source>
</evidence>
<dbReference type="AlphaFoldDB" id="A0AAP0RXK9"/>
<evidence type="ECO:0000313" key="3">
    <source>
        <dbReference type="EMBL" id="KAK9287040.1"/>
    </source>
</evidence>
<feature type="repeat" description="PPR" evidence="2">
    <location>
        <begin position="395"/>
        <end position="429"/>
    </location>
</feature>
<evidence type="ECO:0008006" key="5">
    <source>
        <dbReference type="Google" id="ProtNLM"/>
    </source>
</evidence>
<keyword evidence="1" id="KW-0677">Repeat</keyword>
<accession>A0AAP0RXK9</accession>
<gene>
    <name evidence="3" type="ORF">L1049_015448</name>
</gene>
<dbReference type="EMBL" id="JBBPBK010000004">
    <property type="protein sequence ID" value="KAK9287040.1"/>
    <property type="molecule type" value="Genomic_DNA"/>
</dbReference>
<dbReference type="Gene3D" id="1.25.40.10">
    <property type="entry name" value="Tetratricopeptide repeat domain"/>
    <property type="match status" value="3"/>
</dbReference>
<evidence type="ECO:0000256" key="2">
    <source>
        <dbReference type="PROSITE-ProRule" id="PRU00708"/>
    </source>
</evidence>
<dbReference type="InterPro" id="IPR002885">
    <property type="entry name" value="PPR_rpt"/>
</dbReference>
<dbReference type="InterPro" id="IPR011990">
    <property type="entry name" value="TPR-like_helical_dom_sf"/>
</dbReference>
<dbReference type="PANTHER" id="PTHR24015">
    <property type="entry name" value="OS07G0578800 PROTEIN-RELATED"/>
    <property type="match status" value="1"/>
</dbReference>
<feature type="repeat" description="PPR" evidence="2">
    <location>
        <begin position="192"/>
        <end position="226"/>
    </location>
</feature>
<feature type="repeat" description="PPR" evidence="2">
    <location>
        <begin position="91"/>
        <end position="125"/>
    </location>
</feature>
<dbReference type="PROSITE" id="PS51375">
    <property type="entry name" value="PPR"/>
    <property type="match status" value="4"/>
</dbReference>
<sequence>MAATLALTYFYNSNLPKNASPKRIKSPKRNQKLVISQRISKSASEYRNQSKASKSLIVQHNISLTKALCSNIDSGCLENALHLFENMNHSDTFVWNVIIRGLTDNGYFSEAVDFYHRMKCEGVRGDNFTYPFVIKACTGSFALMEGQKVHAKLFKIGLDLDVYICNSLIVMYAKLGYIECAERVFGEMPVRDSVSWNSMIGGHVSVGDGWSSLMCFQRMQAFGIKPDRFSIIHILGACSLECSLRNGKEIHCQVIRSGFKSDVMVQTSLIDMYGKCGKVDYAERSFYRISRKKHRGLEYYDKWVCFKCATLKSFACLKRMQEDDKLNPDLITMINLLPSCAQLGALLHGKSIHGFAIRNRFFSHLVLETALVDMYGECGEPKLAECIFGRMTERNLISWNAMIAAYVQNGLDREALELFQYLWNEPFKPDAVTIASILPAYAKLASLREGKQIHSYVSETGLRFEYLHLKFNCLYVCKMWRSPDRTVNF</sequence>
<dbReference type="GO" id="GO:0009451">
    <property type="term" value="P:RNA modification"/>
    <property type="evidence" value="ECO:0007669"/>
    <property type="project" value="InterPro"/>
</dbReference>
<protein>
    <recommendedName>
        <fullName evidence="5">Pentatricopeptide repeat-containing protein</fullName>
    </recommendedName>
</protein>
<keyword evidence="4" id="KW-1185">Reference proteome</keyword>
<dbReference type="PANTHER" id="PTHR24015:SF1693">
    <property type="entry name" value="DYW DOMAIN-CONTAINING PROTEIN"/>
    <property type="match status" value="1"/>
</dbReference>
<comment type="caution">
    <text evidence="3">The sequence shown here is derived from an EMBL/GenBank/DDBJ whole genome shotgun (WGS) entry which is preliminary data.</text>
</comment>
<dbReference type="FunFam" id="1.25.40.10:FF:000344">
    <property type="entry name" value="Pentatricopeptide repeat-containing protein"/>
    <property type="match status" value="1"/>
</dbReference>
<organism evidence="3 4">
    <name type="scientific">Liquidambar formosana</name>
    <name type="common">Formosan gum</name>
    <dbReference type="NCBI Taxonomy" id="63359"/>
    <lineage>
        <taxon>Eukaryota</taxon>
        <taxon>Viridiplantae</taxon>
        <taxon>Streptophyta</taxon>
        <taxon>Embryophyta</taxon>
        <taxon>Tracheophyta</taxon>
        <taxon>Spermatophyta</taxon>
        <taxon>Magnoliopsida</taxon>
        <taxon>eudicotyledons</taxon>
        <taxon>Gunneridae</taxon>
        <taxon>Pentapetalae</taxon>
        <taxon>Saxifragales</taxon>
        <taxon>Altingiaceae</taxon>
        <taxon>Liquidambar</taxon>
    </lineage>
</organism>
<dbReference type="InterPro" id="IPR046960">
    <property type="entry name" value="PPR_At4g14850-like_plant"/>
</dbReference>